<dbReference type="PaxDb" id="67767-A0A0J7JZG1"/>
<accession>A0A0J7JZG1</accession>
<evidence type="ECO:0000313" key="2">
    <source>
        <dbReference type="EMBL" id="KMQ83444.1"/>
    </source>
</evidence>
<feature type="region of interest" description="Disordered" evidence="1">
    <location>
        <begin position="137"/>
        <end position="175"/>
    </location>
</feature>
<dbReference type="Proteomes" id="UP000036403">
    <property type="component" value="Unassembled WGS sequence"/>
</dbReference>
<reference evidence="2 3" key="1">
    <citation type="submission" date="2015-04" db="EMBL/GenBank/DDBJ databases">
        <title>Lasius niger genome sequencing.</title>
        <authorList>
            <person name="Konorov E.A."/>
            <person name="Nikitin M.A."/>
            <person name="Kirill M.V."/>
            <person name="Chang P."/>
        </authorList>
    </citation>
    <scope>NUCLEOTIDE SEQUENCE [LARGE SCALE GENOMIC DNA]</scope>
    <source>
        <tissue evidence="2">Whole</tissue>
    </source>
</reference>
<feature type="region of interest" description="Disordered" evidence="1">
    <location>
        <begin position="1"/>
        <end position="41"/>
    </location>
</feature>
<proteinExistence type="predicted"/>
<gene>
    <name evidence="2" type="ORF">RF55_20029</name>
</gene>
<dbReference type="EMBL" id="LBMM01019821">
    <property type="protein sequence ID" value="KMQ83444.1"/>
    <property type="molecule type" value="Genomic_DNA"/>
</dbReference>
<evidence type="ECO:0000256" key="1">
    <source>
        <dbReference type="SAM" id="MobiDB-lite"/>
    </source>
</evidence>
<name>A0A0J7JZG1_LASNI</name>
<comment type="caution">
    <text evidence="2">The sequence shown here is derived from an EMBL/GenBank/DDBJ whole genome shotgun (WGS) entry which is preliminary data.</text>
</comment>
<dbReference type="AlphaFoldDB" id="A0A0J7JZG1"/>
<organism evidence="2 3">
    <name type="scientific">Lasius niger</name>
    <name type="common">Black garden ant</name>
    <dbReference type="NCBI Taxonomy" id="67767"/>
    <lineage>
        <taxon>Eukaryota</taxon>
        <taxon>Metazoa</taxon>
        <taxon>Ecdysozoa</taxon>
        <taxon>Arthropoda</taxon>
        <taxon>Hexapoda</taxon>
        <taxon>Insecta</taxon>
        <taxon>Pterygota</taxon>
        <taxon>Neoptera</taxon>
        <taxon>Endopterygota</taxon>
        <taxon>Hymenoptera</taxon>
        <taxon>Apocrita</taxon>
        <taxon>Aculeata</taxon>
        <taxon>Formicoidea</taxon>
        <taxon>Formicidae</taxon>
        <taxon>Formicinae</taxon>
        <taxon>Lasius</taxon>
        <taxon>Lasius</taxon>
    </lineage>
</organism>
<protein>
    <submittedName>
        <fullName evidence="2">Gag-like protein</fullName>
    </submittedName>
</protein>
<feature type="compositionally biased region" description="Basic residues" evidence="1">
    <location>
        <begin position="147"/>
        <end position="169"/>
    </location>
</feature>
<keyword evidence="3" id="KW-1185">Reference proteome</keyword>
<sequence length="363" mass="38909">MVKKKEKDVPAQGDGPPRARQSGNIVPVPTGSLSDDGLAARSEGSSTVAKVIASTSDVPWKRIVGLSVGSLSAETALQPVVCLSRVNVSPALGLPGTSGGSTGQPVSLRGLFGSPLDAEGTMTSAVTGSVTSAYIISDEDQGSGPSAKRKFDKVARGRVSKPPRRRRGRPPTSGEWVGITKAMEKYNAARAVELELDEIEYILDPGMPPKKTKGKRDLPSIEELGRDLADYSYEAIRKKSGESFKLLDKLSDKSSGLNGRLIHEMRMASRSLVAAVVELSDRAERQEVEVLKRKRSNDYLIKDIDKLRGELDIARAEILSLRASVSPSGRGPPHKKTRGLDDLGTREIGTQMDIGGWTRVVTA</sequence>
<evidence type="ECO:0000313" key="3">
    <source>
        <dbReference type="Proteomes" id="UP000036403"/>
    </source>
</evidence>